<dbReference type="EMBL" id="BPQG01000134">
    <property type="protein sequence ID" value="GJD47235.1"/>
    <property type="molecule type" value="Genomic_DNA"/>
</dbReference>
<comment type="caution">
    <text evidence="1">The sequence shown here is derived from an EMBL/GenBank/DDBJ whole genome shotgun (WGS) entry which is preliminary data.</text>
</comment>
<accession>A0ABQ4QPL5</accession>
<evidence type="ECO:0000313" key="1">
    <source>
        <dbReference type="EMBL" id="GJD47235.1"/>
    </source>
</evidence>
<gene>
    <name evidence="1" type="ORF">AFCDBAGC_5127</name>
</gene>
<evidence type="ECO:0000313" key="2">
    <source>
        <dbReference type="Proteomes" id="UP001055117"/>
    </source>
</evidence>
<protein>
    <submittedName>
        <fullName evidence="1">Uncharacterized protein</fullName>
    </submittedName>
</protein>
<dbReference type="Proteomes" id="UP001055117">
    <property type="component" value="Unassembled WGS sequence"/>
</dbReference>
<organism evidence="1 2">
    <name type="scientific">Methylobacterium cerastii</name>
    <dbReference type="NCBI Taxonomy" id="932741"/>
    <lineage>
        <taxon>Bacteria</taxon>
        <taxon>Pseudomonadati</taxon>
        <taxon>Pseudomonadota</taxon>
        <taxon>Alphaproteobacteria</taxon>
        <taxon>Hyphomicrobiales</taxon>
        <taxon>Methylobacteriaceae</taxon>
        <taxon>Methylobacterium</taxon>
    </lineage>
</organism>
<name>A0ABQ4QPL5_9HYPH</name>
<dbReference type="RefSeq" id="WP_238273355.1">
    <property type="nucleotide sequence ID" value="NZ_BPQG01000134.1"/>
</dbReference>
<reference evidence="1 2" key="1">
    <citation type="journal article" date="2021" name="Front. Microbiol.">
        <title>Comprehensive Comparative Genomics and Phenotyping of Methylobacterium Species.</title>
        <authorList>
            <person name="Alessa O."/>
            <person name="Ogura Y."/>
            <person name="Fujitani Y."/>
            <person name="Takami H."/>
            <person name="Hayashi T."/>
            <person name="Sahin N."/>
            <person name="Tani A."/>
        </authorList>
    </citation>
    <scope>NUCLEOTIDE SEQUENCE [LARGE SCALE GENOMIC DNA]</scope>
    <source>
        <strain evidence="1 2">DSM 23679</strain>
    </source>
</reference>
<proteinExistence type="predicted"/>
<sequence length="248" mass="27497">MSLSRLICGDATDSCVANTALDHLSNSIARFSEKSINYLNNPFSEEAESFGAFCARVTLENACAALVGRLDPFRILYLTEYQSQSGFEYGKPVKSGFKWTGDVLSEDKPTKDLWSADHDIAKISRALFSPHVDHVYWRPATEAALDYLAAYTGEGDLTELKKADPEAFIGKTKGRCAAIYSTLSKGVHWEFFTSAVTMDEGTLKDTLRDCLLQVGTLGFFSHFVSTSYRALEKDVALAAYLEFRGKFQ</sequence>
<keyword evidence="2" id="KW-1185">Reference proteome</keyword>